<dbReference type="AlphaFoldDB" id="A0A8J3J552"/>
<gene>
    <name evidence="2" type="ORF">Aru02nite_30410</name>
</gene>
<organism evidence="2 3">
    <name type="scientific">Actinocatenispora rupis</name>
    <dbReference type="NCBI Taxonomy" id="519421"/>
    <lineage>
        <taxon>Bacteria</taxon>
        <taxon>Bacillati</taxon>
        <taxon>Actinomycetota</taxon>
        <taxon>Actinomycetes</taxon>
        <taxon>Micromonosporales</taxon>
        <taxon>Micromonosporaceae</taxon>
        <taxon>Actinocatenispora</taxon>
    </lineage>
</organism>
<feature type="compositionally biased region" description="Basic and acidic residues" evidence="1">
    <location>
        <begin position="41"/>
        <end position="57"/>
    </location>
</feature>
<name>A0A8J3J552_9ACTN</name>
<dbReference type="EMBL" id="BOMB01000017">
    <property type="protein sequence ID" value="GID12152.1"/>
    <property type="molecule type" value="Genomic_DNA"/>
</dbReference>
<accession>A0A8J3J552</accession>
<sequence>MALAATRTHAPVRRGGDPSPDAQLRDDGPDQRCTPLLPHPGQDRPPRAEADAGDRYAVRYRQSRPDAAPATVEDR</sequence>
<comment type="caution">
    <text evidence="2">The sequence shown here is derived from an EMBL/GenBank/DDBJ whole genome shotgun (WGS) entry which is preliminary data.</text>
</comment>
<evidence type="ECO:0000313" key="2">
    <source>
        <dbReference type="EMBL" id="GID12152.1"/>
    </source>
</evidence>
<protein>
    <submittedName>
        <fullName evidence="2">Uncharacterized protein</fullName>
    </submittedName>
</protein>
<reference evidence="2" key="1">
    <citation type="submission" date="2021-01" db="EMBL/GenBank/DDBJ databases">
        <title>Whole genome shotgun sequence of Actinocatenispora rupis NBRC 107355.</title>
        <authorList>
            <person name="Komaki H."/>
            <person name="Tamura T."/>
        </authorList>
    </citation>
    <scope>NUCLEOTIDE SEQUENCE</scope>
    <source>
        <strain evidence="2">NBRC 107355</strain>
    </source>
</reference>
<feature type="region of interest" description="Disordered" evidence="1">
    <location>
        <begin position="1"/>
        <end position="75"/>
    </location>
</feature>
<keyword evidence="3" id="KW-1185">Reference proteome</keyword>
<evidence type="ECO:0000256" key="1">
    <source>
        <dbReference type="SAM" id="MobiDB-lite"/>
    </source>
</evidence>
<evidence type="ECO:0000313" key="3">
    <source>
        <dbReference type="Proteomes" id="UP000612808"/>
    </source>
</evidence>
<dbReference type="Proteomes" id="UP000612808">
    <property type="component" value="Unassembled WGS sequence"/>
</dbReference>
<proteinExistence type="predicted"/>